<dbReference type="Proteomes" id="UP000076738">
    <property type="component" value="Unassembled WGS sequence"/>
</dbReference>
<evidence type="ECO:0000256" key="1">
    <source>
        <dbReference type="SAM" id="MobiDB-lite"/>
    </source>
</evidence>
<evidence type="ECO:0000313" key="2">
    <source>
        <dbReference type="EMBL" id="KZP01814.1"/>
    </source>
</evidence>
<protein>
    <recommendedName>
        <fullName evidence="4">EF-hand domain-containing protein</fullName>
    </recommendedName>
</protein>
<evidence type="ECO:0000313" key="3">
    <source>
        <dbReference type="Proteomes" id="UP000076738"/>
    </source>
</evidence>
<accession>A0A167SDI0</accession>
<gene>
    <name evidence="2" type="ORF">CALVIDRAFT_532570</name>
</gene>
<evidence type="ECO:0008006" key="4">
    <source>
        <dbReference type="Google" id="ProtNLM"/>
    </source>
</evidence>
<dbReference type="OrthoDB" id="278430at2759"/>
<organism evidence="2 3">
    <name type="scientific">Calocera viscosa (strain TUFC12733)</name>
    <dbReference type="NCBI Taxonomy" id="1330018"/>
    <lineage>
        <taxon>Eukaryota</taxon>
        <taxon>Fungi</taxon>
        <taxon>Dikarya</taxon>
        <taxon>Basidiomycota</taxon>
        <taxon>Agaricomycotina</taxon>
        <taxon>Dacrymycetes</taxon>
        <taxon>Dacrymycetales</taxon>
        <taxon>Dacrymycetaceae</taxon>
        <taxon>Calocera</taxon>
    </lineage>
</organism>
<dbReference type="AlphaFoldDB" id="A0A167SDI0"/>
<dbReference type="InterPro" id="IPR018247">
    <property type="entry name" value="EF_Hand_1_Ca_BS"/>
</dbReference>
<reference evidence="2 3" key="1">
    <citation type="journal article" date="2016" name="Mol. Biol. Evol.">
        <title>Comparative Genomics of Early-Diverging Mushroom-Forming Fungi Provides Insights into the Origins of Lignocellulose Decay Capabilities.</title>
        <authorList>
            <person name="Nagy L.G."/>
            <person name="Riley R."/>
            <person name="Tritt A."/>
            <person name="Adam C."/>
            <person name="Daum C."/>
            <person name="Floudas D."/>
            <person name="Sun H."/>
            <person name="Yadav J.S."/>
            <person name="Pangilinan J."/>
            <person name="Larsson K.H."/>
            <person name="Matsuura K."/>
            <person name="Barry K."/>
            <person name="Labutti K."/>
            <person name="Kuo R."/>
            <person name="Ohm R.A."/>
            <person name="Bhattacharya S.S."/>
            <person name="Shirouzu T."/>
            <person name="Yoshinaga Y."/>
            <person name="Martin F.M."/>
            <person name="Grigoriev I.V."/>
            <person name="Hibbett D.S."/>
        </authorList>
    </citation>
    <scope>NUCLEOTIDE SEQUENCE [LARGE SCALE GENOMIC DNA]</scope>
    <source>
        <strain evidence="2 3">TUFC12733</strain>
    </source>
</reference>
<dbReference type="PROSITE" id="PS00018">
    <property type="entry name" value="EF_HAND_1"/>
    <property type="match status" value="1"/>
</dbReference>
<feature type="region of interest" description="Disordered" evidence="1">
    <location>
        <begin position="1"/>
        <end position="73"/>
    </location>
</feature>
<feature type="compositionally biased region" description="Polar residues" evidence="1">
    <location>
        <begin position="1"/>
        <end position="11"/>
    </location>
</feature>
<feature type="compositionally biased region" description="Low complexity" evidence="1">
    <location>
        <begin position="16"/>
        <end position="27"/>
    </location>
</feature>
<sequence>MNGITILTSPRSPHAGSDSTSTSTGTGAVLSPTLRAVDSPVALSSTASTSTATSTSMSTSSIPSSSASSVPTLSHSISGEIKAVSFDLPSLEMDDARSPAFATDPDGDGEISDTELGQLIEALRSNKDRIWLLRVGESMERMFGSGYVLSYPTTDAVRWLMRPV</sequence>
<dbReference type="EMBL" id="KV417266">
    <property type="protein sequence ID" value="KZP01814.1"/>
    <property type="molecule type" value="Genomic_DNA"/>
</dbReference>
<name>A0A167SDI0_CALVF</name>
<keyword evidence="3" id="KW-1185">Reference proteome</keyword>
<proteinExistence type="predicted"/>
<feature type="compositionally biased region" description="Low complexity" evidence="1">
    <location>
        <begin position="39"/>
        <end position="73"/>
    </location>
</feature>